<evidence type="ECO:0000259" key="1">
    <source>
        <dbReference type="PROSITE" id="PS50883"/>
    </source>
</evidence>
<evidence type="ECO:0000313" key="2">
    <source>
        <dbReference type="EMBL" id="PHX53410.1"/>
    </source>
</evidence>
<proteinExistence type="predicted"/>
<dbReference type="InterPro" id="IPR035919">
    <property type="entry name" value="EAL_sf"/>
</dbReference>
<sequence length="54" mass="6258">MNQDDFGNGYASLSYLSRFPTDTLKVDRSFVGRRLGFRIAIVRICYFNCINMSQ</sequence>
<protein>
    <recommendedName>
        <fullName evidence="1">EAL domain-containing protein</fullName>
    </recommendedName>
</protein>
<reference evidence="2" key="1">
    <citation type="submission" date="2017-10" db="EMBL/GenBank/DDBJ databases">
        <title>Draft genome sequence of the planktic cyanobacteria Tychonema bourrellyi isolated from alpine lentic freshwater.</title>
        <authorList>
            <person name="Tett A."/>
            <person name="Armanini F."/>
            <person name="Asnicar F."/>
            <person name="Boscaini A."/>
            <person name="Pasolli E."/>
            <person name="Zolfo M."/>
            <person name="Donati C."/>
            <person name="Salmaso N."/>
            <person name="Segata N."/>
        </authorList>
    </citation>
    <scope>NUCLEOTIDE SEQUENCE</scope>
    <source>
        <strain evidence="2">FEM_GT703</strain>
    </source>
</reference>
<dbReference type="AlphaFoldDB" id="A0A2G4EVE6"/>
<comment type="caution">
    <text evidence="2">The sequence shown here is derived from an EMBL/GenBank/DDBJ whole genome shotgun (WGS) entry which is preliminary data.</text>
</comment>
<dbReference type="Pfam" id="PF00563">
    <property type="entry name" value="EAL"/>
    <property type="match status" value="1"/>
</dbReference>
<dbReference type="PROSITE" id="PS50883">
    <property type="entry name" value="EAL"/>
    <property type="match status" value="1"/>
</dbReference>
<dbReference type="EMBL" id="NXIB02000202">
    <property type="protein sequence ID" value="PHX53410.1"/>
    <property type="molecule type" value="Genomic_DNA"/>
</dbReference>
<gene>
    <name evidence="2" type="ORF">CP500_021705</name>
</gene>
<feature type="domain" description="EAL" evidence="1">
    <location>
        <begin position="1"/>
        <end position="54"/>
    </location>
</feature>
<dbReference type="Proteomes" id="UP000226442">
    <property type="component" value="Unassembled WGS sequence"/>
</dbReference>
<accession>A0A2G4EVE6</accession>
<dbReference type="Gene3D" id="3.20.20.450">
    <property type="entry name" value="EAL domain"/>
    <property type="match status" value="1"/>
</dbReference>
<organism evidence="2 3">
    <name type="scientific">Tychonema bourrellyi FEM_GT703</name>
    <dbReference type="NCBI Taxonomy" id="2040638"/>
    <lineage>
        <taxon>Bacteria</taxon>
        <taxon>Bacillati</taxon>
        <taxon>Cyanobacteriota</taxon>
        <taxon>Cyanophyceae</taxon>
        <taxon>Oscillatoriophycideae</taxon>
        <taxon>Oscillatoriales</taxon>
        <taxon>Microcoleaceae</taxon>
        <taxon>Tychonema</taxon>
    </lineage>
</organism>
<evidence type="ECO:0000313" key="3">
    <source>
        <dbReference type="Proteomes" id="UP000226442"/>
    </source>
</evidence>
<name>A0A2G4EVE6_9CYAN</name>
<dbReference type="InterPro" id="IPR001633">
    <property type="entry name" value="EAL_dom"/>
</dbReference>
<keyword evidence="3" id="KW-1185">Reference proteome</keyword>
<dbReference type="SUPFAM" id="SSF141868">
    <property type="entry name" value="EAL domain-like"/>
    <property type="match status" value="1"/>
</dbReference>